<feature type="transmembrane region" description="Helical" evidence="6">
    <location>
        <begin position="276"/>
        <end position="294"/>
    </location>
</feature>
<feature type="transmembrane region" description="Helical" evidence="6">
    <location>
        <begin position="300"/>
        <end position="321"/>
    </location>
</feature>
<reference evidence="8 9" key="1">
    <citation type="journal article" date="2023" name="bioRxiv">
        <title>Genome report: Whole genome sequence and annotation of Penstemon davidsonii.</title>
        <authorList>
            <person name="Ostevik K.L."/>
            <person name="Alabady M."/>
            <person name="Zhang M."/>
            <person name="Rausher M.D."/>
        </authorList>
    </citation>
    <scope>NUCLEOTIDE SEQUENCE [LARGE SCALE GENOMIC DNA]</scope>
    <source>
        <strain evidence="8">DNT005</strain>
        <tissue evidence="8">Whole leaf</tissue>
    </source>
</reference>
<dbReference type="PANTHER" id="PTHR43029">
    <property type="entry name" value="AMMONIUM TRANSPORTER MEP2"/>
    <property type="match status" value="1"/>
</dbReference>
<keyword evidence="6" id="KW-0924">Ammonia transport</keyword>
<keyword evidence="9" id="KW-1185">Reference proteome</keyword>
<feature type="transmembrane region" description="Helical" evidence="6">
    <location>
        <begin position="239"/>
        <end position="264"/>
    </location>
</feature>
<feature type="transmembrane region" description="Helical" evidence="6">
    <location>
        <begin position="55"/>
        <end position="77"/>
    </location>
</feature>
<evidence type="ECO:0000256" key="3">
    <source>
        <dbReference type="ARBA" id="ARBA00022692"/>
    </source>
</evidence>
<protein>
    <recommendedName>
        <fullName evidence="6">Ammonium transporter</fullName>
    </recommendedName>
</protein>
<keyword evidence="5 6" id="KW-0472">Membrane</keyword>
<evidence type="ECO:0000256" key="2">
    <source>
        <dbReference type="ARBA" id="ARBA00005887"/>
    </source>
</evidence>
<evidence type="ECO:0000259" key="7">
    <source>
        <dbReference type="Pfam" id="PF00909"/>
    </source>
</evidence>
<feature type="domain" description="Ammonium transporter AmtB-like" evidence="7">
    <location>
        <begin position="26"/>
        <end position="434"/>
    </location>
</feature>
<comment type="similarity">
    <text evidence="2 6">Belongs to the ammonia transporter channel (TC 1.A.11.2) family.</text>
</comment>
<evidence type="ECO:0000256" key="6">
    <source>
        <dbReference type="RuleBase" id="RU362002"/>
    </source>
</evidence>
<evidence type="ECO:0000256" key="5">
    <source>
        <dbReference type="ARBA" id="ARBA00023136"/>
    </source>
</evidence>
<dbReference type="InterPro" id="IPR029020">
    <property type="entry name" value="Ammonium/urea_transptr"/>
</dbReference>
<evidence type="ECO:0000256" key="1">
    <source>
        <dbReference type="ARBA" id="ARBA00004141"/>
    </source>
</evidence>
<comment type="caution">
    <text evidence="8">The sequence shown here is derived from an EMBL/GenBank/DDBJ whole genome shotgun (WGS) entry which is preliminary data.</text>
</comment>
<dbReference type="Pfam" id="PF00909">
    <property type="entry name" value="Ammonium_transp"/>
    <property type="match status" value="1"/>
</dbReference>
<evidence type="ECO:0000313" key="9">
    <source>
        <dbReference type="Proteomes" id="UP001291926"/>
    </source>
</evidence>
<organism evidence="8 9">
    <name type="scientific">Penstemon davidsonii</name>
    <dbReference type="NCBI Taxonomy" id="160366"/>
    <lineage>
        <taxon>Eukaryota</taxon>
        <taxon>Viridiplantae</taxon>
        <taxon>Streptophyta</taxon>
        <taxon>Embryophyta</taxon>
        <taxon>Tracheophyta</taxon>
        <taxon>Spermatophyta</taxon>
        <taxon>Magnoliopsida</taxon>
        <taxon>eudicotyledons</taxon>
        <taxon>Gunneridae</taxon>
        <taxon>Pentapetalae</taxon>
        <taxon>asterids</taxon>
        <taxon>lamiids</taxon>
        <taxon>Lamiales</taxon>
        <taxon>Plantaginaceae</taxon>
        <taxon>Cheloneae</taxon>
        <taxon>Penstemon</taxon>
    </lineage>
</organism>
<dbReference type="InterPro" id="IPR024041">
    <property type="entry name" value="NH4_transpt_AmtB-like_dom"/>
</dbReference>
<dbReference type="PANTHER" id="PTHR43029:SF28">
    <property type="entry name" value="AMMONIUM TRANSPORTER 2 MEMBER 4"/>
    <property type="match status" value="1"/>
</dbReference>
<evidence type="ECO:0000256" key="4">
    <source>
        <dbReference type="ARBA" id="ARBA00022989"/>
    </source>
</evidence>
<feature type="transmembrane region" description="Helical" evidence="6">
    <location>
        <begin position="26"/>
        <end position="48"/>
    </location>
</feature>
<dbReference type="InterPro" id="IPR001905">
    <property type="entry name" value="Ammonium_transpt"/>
</dbReference>
<dbReference type="Gene3D" id="1.10.3430.10">
    <property type="entry name" value="Ammonium transporter AmtB like domains"/>
    <property type="match status" value="1"/>
</dbReference>
<dbReference type="NCBIfam" id="TIGR00836">
    <property type="entry name" value="amt"/>
    <property type="match status" value="1"/>
</dbReference>
<gene>
    <name evidence="8" type="ORF">RD792_015842</name>
</gene>
<comment type="subcellular location">
    <subcellularLocation>
        <location evidence="6">Cell membrane</location>
        <topology evidence="6">Multi-pass membrane protein</topology>
    </subcellularLocation>
    <subcellularLocation>
        <location evidence="1">Membrane</location>
        <topology evidence="1">Multi-pass membrane protein</topology>
    </subcellularLocation>
</comment>
<feature type="transmembrane region" description="Helical" evidence="6">
    <location>
        <begin position="177"/>
        <end position="200"/>
    </location>
</feature>
<feature type="transmembrane region" description="Helical" evidence="6">
    <location>
        <begin position="391"/>
        <end position="420"/>
    </location>
</feature>
<feature type="transmembrane region" description="Helical" evidence="6">
    <location>
        <begin position="144"/>
        <end position="165"/>
    </location>
</feature>
<dbReference type="EMBL" id="JAYDYQ010002688">
    <property type="protein sequence ID" value="KAK4476682.1"/>
    <property type="molecule type" value="Genomic_DNA"/>
</dbReference>
<name>A0ABR0CHR8_9LAMI</name>
<dbReference type="Proteomes" id="UP001291926">
    <property type="component" value="Unassembled WGS sequence"/>
</dbReference>
<keyword evidence="4 6" id="KW-1133">Transmembrane helix</keyword>
<feature type="transmembrane region" description="Helical" evidence="6">
    <location>
        <begin position="212"/>
        <end position="233"/>
    </location>
</feature>
<accession>A0ABR0CHR8</accession>
<proteinExistence type="inferred from homology"/>
<feature type="transmembrane region" description="Helical" evidence="6">
    <location>
        <begin position="118"/>
        <end position="137"/>
    </location>
</feature>
<evidence type="ECO:0000313" key="8">
    <source>
        <dbReference type="EMBL" id="KAK4476682.1"/>
    </source>
</evidence>
<keyword evidence="3 6" id="KW-0812">Transmembrane</keyword>
<dbReference type="SUPFAM" id="SSF111352">
    <property type="entry name" value="Ammonium transporter"/>
    <property type="match status" value="1"/>
</dbReference>
<sequence length="488" mass="52457">MDQQQLLPNLRSDESSPEWMNKGDNAWQLTAATLVALQSVPGLVILYGGMVQKKWAINSSLMAIYAFAATLICWVGWGYHMSFGDKLVVFWGKPGVAVDDNFLLGQAFLGYFPTATMVWFQFGFAAITPVLICGALLGRMSFVAWMVFVPLWHTFSYTIGAFSVWSPNGWLAKMGVIDFAGGFVIHLSSGVAGFTAAYCVGPRSDKDRNGYGPNNILMMLAGAGLVWIGWTGFNGGAPYAASTLASLAVVNTHVCAATSLVTWLMLDISVSGKPSAIGVVNGLITGLVCITPAAGVVQCWAAILMGVTSGSVPWYTMMVLHNKTKLLRHVDDTFAIFHTHAVAGCLGGILTGIFAVPKLCRLFYNLSDSGTYIGLAYALKNGKKSAGLRQMGIQLAGIVFIVCLNIVSTSLICLFIKLFVPLRLSDEELSIGDGEVEVECALSNNIDSTSDHGTFGNHPKLINSLYDVDEYPSVLLTSKTASYEMHMV</sequence>
<keyword evidence="6" id="KW-0813">Transport</keyword>
<feature type="transmembrane region" description="Helical" evidence="6">
    <location>
        <begin position="333"/>
        <end position="356"/>
    </location>
</feature>